<dbReference type="Proteomes" id="UP000179616">
    <property type="component" value="Unassembled WGS sequence"/>
</dbReference>
<dbReference type="GeneID" id="57166223"/>
<dbReference type="SUPFAM" id="SSF53474">
    <property type="entry name" value="alpha/beta-Hydrolases"/>
    <property type="match status" value="1"/>
</dbReference>
<gene>
    <name evidence="1" type="ORF">BKG76_05365</name>
</gene>
<dbReference type="STRING" id="948102.BKG76_05365"/>
<reference evidence="1 2" key="1">
    <citation type="submission" date="2016-10" db="EMBL/GenBank/DDBJ databases">
        <title>Evaluation of Human, Veterinary and Environmental Mycobacterium chelonae Isolates by Core Genome Phylogenomic Analysis, Targeted Gene Comparison, and Anti-microbial Susceptibility Patterns: A Tale of Mistaken Identities.</title>
        <authorList>
            <person name="Fogelson S.B."/>
            <person name="Camus A.C."/>
            <person name="Lorenz W."/>
            <person name="Vasireddy R."/>
            <person name="Vasireddy S."/>
            <person name="Smith T."/>
            <person name="Brown-Elliott B.A."/>
            <person name="Wallace R.J.Jr."/>
            <person name="Hasan N.A."/>
            <person name="Reischl U."/>
            <person name="Sanchez S."/>
        </authorList>
    </citation>
    <scope>NUCLEOTIDE SEQUENCE [LARGE SCALE GENOMIC DNA]</scope>
    <source>
        <strain evidence="1 2">1559</strain>
    </source>
</reference>
<keyword evidence="1" id="KW-0378">Hydrolase</keyword>
<evidence type="ECO:0000313" key="2">
    <source>
        <dbReference type="Proteomes" id="UP000179616"/>
    </source>
</evidence>
<proteinExistence type="predicted"/>
<dbReference type="RefSeq" id="WP_070936533.1">
    <property type="nucleotide sequence ID" value="NZ_MLIK01000004.1"/>
</dbReference>
<name>A0A1S1LIN2_9MYCO</name>
<dbReference type="EMBL" id="MLIK01000004">
    <property type="protein sequence ID" value="OHU31115.1"/>
    <property type="molecule type" value="Genomic_DNA"/>
</dbReference>
<organism evidence="1 2">
    <name type="scientific">Mycobacteroides franklinii</name>
    <dbReference type="NCBI Taxonomy" id="948102"/>
    <lineage>
        <taxon>Bacteria</taxon>
        <taxon>Bacillati</taxon>
        <taxon>Actinomycetota</taxon>
        <taxon>Actinomycetes</taxon>
        <taxon>Mycobacteriales</taxon>
        <taxon>Mycobacteriaceae</taxon>
        <taxon>Mycobacteroides</taxon>
    </lineage>
</organism>
<dbReference type="Gene3D" id="3.40.50.1820">
    <property type="entry name" value="alpha/beta hydrolase"/>
    <property type="match status" value="1"/>
</dbReference>
<accession>A0A1S1LIN2</accession>
<dbReference type="OrthoDB" id="2062670at2"/>
<protein>
    <submittedName>
        <fullName evidence="1">Alpha/beta hydrolase</fullName>
    </submittedName>
</protein>
<evidence type="ECO:0000313" key="1">
    <source>
        <dbReference type="EMBL" id="OHU31115.1"/>
    </source>
</evidence>
<dbReference type="GO" id="GO:0016787">
    <property type="term" value="F:hydrolase activity"/>
    <property type="evidence" value="ECO:0007669"/>
    <property type="project" value="UniProtKB-KW"/>
</dbReference>
<dbReference type="AlphaFoldDB" id="A0A1S1LIN2"/>
<sequence length="406" mass="44198">MTTTRGQVLRLKRDSLLPDKTHTSVHQLRTEDGQQITGLLHTTDGANDVICLAHPRQDLTHHPIIGELLARGYAVWTQGTRSVNNDITLVHEQALLDIAAGQVFLRLAGFPRVITLGHSGGGSLFAFYHHQAALNPEDRISKTPAGRPTQLAVATMPVPDAAIFLAPHRGQGALLMKTIDPSVADEADPLSVIPELDPYRPENGFAVPPQPSKFRAEFVERYRRAQQDRIAHIDTQAHMILTDRNSAGAEQDPVASRRRAIAPRLLVVYRTDADLACVDPTIDPNDRPYGSLFGVRPDLTNYGLNGFARITTADAWLSTWSGLSTNADFARSAPYVHAPTLFIELTGDQACTPVEASAMFAALGATDKTHIRLRGTHFGASLTPGEPSGVSLSAQQIANWLAEKRF</sequence>
<comment type="caution">
    <text evidence="1">The sequence shown here is derived from an EMBL/GenBank/DDBJ whole genome shotgun (WGS) entry which is preliminary data.</text>
</comment>
<dbReference type="InterPro" id="IPR029058">
    <property type="entry name" value="AB_hydrolase_fold"/>
</dbReference>